<keyword evidence="2" id="KW-1185">Reference proteome</keyword>
<reference evidence="1 2" key="1">
    <citation type="journal article" date="2012" name="Vet. Microbiol.">
        <title>Complete genome sequence and characterization of a broad-host range T4-like bacteriophage phiAS5 infecting Aeromonas salmonicida subsp. salmonicida.</title>
        <authorList>
            <person name="Kim J.H."/>
            <person name="Son J.S."/>
            <person name="Choi Y.J."/>
            <person name="Choresca C.H.Jr."/>
            <person name="Shin S.P."/>
            <person name="Han J.E."/>
            <person name="Jun J.W."/>
            <person name="Park S.C."/>
        </authorList>
    </citation>
    <scope>NUCLEOTIDE SEQUENCE [LARGE SCALE GENOMIC DNA]</scope>
</reference>
<dbReference type="GeneID" id="9861527"/>
<accession>E1A2L7</accession>
<dbReference type="EMBL" id="HM452126">
    <property type="protein sequence ID" value="ADM79963.1"/>
    <property type="molecule type" value="Genomic_DNA"/>
</dbReference>
<organism evidence="1 2">
    <name type="scientific">Aeromonas phage phiAS5</name>
    <dbReference type="NCBI Taxonomy" id="879630"/>
    <lineage>
        <taxon>Viruses</taxon>
        <taxon>Duplodnaviria</taxon>
        <taxon>Heunggongvirae</taxon>
        <taxon>Uroviricota</taxon>
        <taxon>Caudoviricetes</taxon>
        <taxon>Pantevenvirales</taxon>
        <taxon>Straboviridae</taxon>
        <taxon>Chrysonvirus</taxon>
        <taxon>Chrysonvirus as5</taxon>
    </lineage>
</organism>
<evidence type="ECO:0000313" key="1">
    <source>
        <dbReference type="EMBL" id="ADM79963.1"/>
    </source>
</evidence>
<protein>
    <submittedName>
        <fullName evidence="1">Uncharacterized protein</fullName>
    </submittedName>
</protein>
<dbReference type="RefSeq" id="YP_003969409.1">
    <property type="nucleotide sequence ID" value="NC_014636.1"/>
</dbReference>
<gene>
    <name evidence="1" type="ORF">phiAS5_ORF0120</name>
</gene>
<dbReference type="Proteomes" id="UP000002236">
    <property type="component" value="Segment"/>
</dbReference>
<name>E1A2L7_9CAUD</name>
<dbReference type="OrthoDB" id="37242at10239"/>
<evidence type="ECO:0000313" key="2">
    <source>
        <dbReference type="Proteomes" id="UP000002236"/>
    </source>
</evidence>
<dbReference type="KEGG" id="vg:9861527"/>
<sequence>MKRYFLFRGNHVFAVDSDNHALPLDAITISDGIFELDQFGMLMSIKDRYSTKFRLFDSVNAMFRHMENDGDIAFKQADGIQLVTMDDIVEKLTRAAHDFSHRKDL</sequence>
<proteinExistence type="predicted"/>